<reference evidence="2 3" key="1">
    <citation type="submission" date="2024-10" db="EMBL/GenBank/DDBJ databases">
        <title>Updated reference genomes for cyclostephanoid diatoms.</title>
        <authorList>
            <person name="Roberts W.R."/>
            <person name="Alverson A.J."/>
        </authorList>
    </citation>
    <scope>NUCLEOTIDE SEQUENCE [LARGE SCALE GENOMIC DNA]</scope>
    <source>
        <strain evidence="2 3">AJA010-31</strain>
    </source>
</reference>
<protein>
    <submittedName>
        <fullName evidence="2">Uncharacterized protein</fullName>
    </submittedName>
</protein>
<proteinExistence type="predicted"/>
<feature type="region of interest" description="Disordered" evidence="1">
    <location>
        <begin position="114"/>
        <end position="158"/>
    </location>
</feature>
<keyword evidence="3" id="KW-1185">Reference proteome</keyword>
<feature type="compositionally biased region" description="Basic and acidic residues" evidence="1">
    <location>
        <begin position="134"/>
        <end position="145"/>
    </location>
</feature>
<sequence length="848" mass="94583">MDTPTTPRHPSNGYEIINGTPVISGLSSAVASPLVKVGGAASSQTQCAYSPYASPSIRSDGRRRSMRLEMRSPAKNLDLKLGSVDEDVEADYVQASAVELDYCLDDTQLDVKKSAKRRRSLGLQAKQPTPTKSESPEVVKVEKSSTKKSNKKRRQSAHFGVARSVERKAIVTEIARDTETDCVELMPSGLNETKPASKKKRRQSNCFGSAKSVDIELAAMTELEATLSICLTREAEAELVLALDSIASSVLTTILEEHEAELARKDKLDESTDSLDNISFELDEKENRPTISAIKRKKGRRDTFDLSKKRGLRVGPSVLDAPTPGSNTKTVDVHKFEKAKHTGISIDTSIEEESDELKKKLFITPKNIDVNHDVTTELARTLKDDPLNHVVVAVNPEVKATMEELESVAVEERTKTMFGEFKIYNYPCVSARIFSAMSLILTNSEEFSALLPLLTSLVTAEIVSLQNRDENRDVYFINKRVCFSGYDYSSTMPAVDSIDGSHVDLVSSIEALKNVLQEAQKLSPPARVLESAIRCLDDMGSCDNVSEVCAKTLVGYFPSSRFHKAIKHYSNELKDIRCYLTGQESTTAEHIGVRFRLNDFVGRSIRYHLRKLLNSLPESLIDFFVEECEERWGRAVDDRSISSILNCSLEKVNQFMLSSPKLFDDHEILPTFFSKDASELALACGKIQDVRVRASLKSIGDDALKDIASDLQAARTFLLGARACKFVWELLDWPGVKEHVKSKGGFESIESISKVFYDLHLYTNSDHQHFILLRNVDDLTHMLAKVVERLEDTIDSCETAIRKLGRQMISRQKDHAYKTKGTAMYALRMSLEAEKGEKFPLPIANYSC</sequence>
<feature type="compositionally biased region" description="Basic residues" evidence="1">
    <location>
        <begin position="146"/>
        <end position="156"/>
    </location>
</feature>
<accession>A0ABD3PX90</accession>
<dbReference type="EMBL" id="JALLPJ020000424">
    <property type="protein sequence ID" value="KAL3792612.1"/>
    <property type="molecule type" value="Genomic_DNA"/>
</dbReference>
<name>A0ABD3PX90_9STRA</name>
<dbReference type="AlphaFoldDB" id="A0ABD3PX90"/>
<dbReference type="Proteomes" id="UP001530400">
    <property type="component" value="Unassembled WGS sequence"/>
</dbReference>
<evidence type="ECO:0000256" key="1">
    <source>
        <dbReference type="SAM" id="MobiDB-lite"/>
    </source>
</evidence>
<evidence type="ECO:0000313" key="2">
    <source>
        <dbReference type="EMBL" id="KAL3792612.1"/>
    </source>
</evidence>
<evidence type="ECO:0000313" key="3">
    <source>
        <dbReference type="Proteomes" id="UP001530400"/>
    </source>
</evidence>
<organism evidence="2 3">
    <name type="scientific">Cyclotella atomus</name>
    <dbReference type="NCBI Taxonomy" id="382360"/>
    <lineage>
        <taxon>Eukaryota</taxon>
        <taxon>Sar</taxon>
        <taxon>Stramenopiles</taxon>
        <taxon>Ochrophyta</taxon>
        <taxon>Bacillariophyta</taxon>
        <taxon>Coscinodiscophyceae</taxon>
        <taxon>Thalassiosirophycidae</taxon>
        <taxon>Stephanodiscales</taxon>
        <taxon>Stephanodiscaceae</taxon>
        <taxon>Cyclotella</taxon>
    </lineage>
</organism>
<comment type="caution">
    <text evidence="2">The sequence shown here is derived from an EMBL/GenBank/DDBJ whole genome shotgun (WGS) entry which is preliminary data.</text>
</comment>
<gene>
    <name evidence="2" type="ORF">ACHAWO_008773</name>
</gene>